<dbReference type="PATRIC" id="fig|1286094.4.peg.1514"/>
<keyword evidence="2" id="KW-1185">Reference proteome</keyword>
<reference evidence="1 2" key="1">
    <citation type="submission" date="2013-02" db="EMBL/GenBank/DDBJ databases">
        <title>Draft Genome Sequence of Streptomyces aurantiacus, Which Produces Setomimycin.</title>
        <authorList>
            <person name="Gruening B.A."/>
            <person name="Praeg A."/>
            <person name="Erxleben A."/>
            <person name="Guenther S."/>
            <person name="Mueller M."/>
        </authorList>
    </citation>
    <scope>NUCLEOTIDE SEQUENCE [LARGE SCALE GENOMIC DNA]</scope>
    <source>
        <strain evidence="1 2">JA 4570</strain>
    </source>
</reference>
<organism evidence="1 2">
    <name type="scientific">Streptomyces aurantiacus JA 4570</name>
    <dbReference type="NCBI Taxonomy" id="1286094"/>
    <lineage>
        <taxon>Bacteria</taxon>
        <taxon>Bacillati</taxon>
        <taxon>Actinomycetota</taxon>
        <taxon>Actinomycetes</taxon>
        <taxon>Kitasatosporales</taxon>
        <taxon>Streptomycetaceae</taxon>
        <taxon>Streptomyces</taxon>
        <taxon>Streptomyces aurantiacus group</taxon>
    </lineage>
</organism>
<proteinExistence type="predicted"/>
<sequence>MEHADSAIESELLDLGGVPLEQLRATNCRERVADKQRLLRKLDQLDVNFGGDEPT</sequence>
<dbReference type="RefSeq" id="WP_016639667.1">
    <property type="nucleotide sequence ID" value="NZ_AOPZ01000059.1"/>
</dbReference>
<dbReference type="Proteomes" id="UP000014629">
    <property type="component" value="Unassembled WGS sequence"/>
</dbReference>
<dbReference type="AlphaFoldDB" id="S4AVB1"/>
<protein>
    <submittedName>
        <fullName evidence="1">Uncharacterized protein</fullName>
    </submittedName>
</protein>
<evidence type="ECO:0000313" key="1">
    <source>
        <dbReference type="EMBL" id="EPH45392.1"/>
    </source>
</evidence>
<dbReference type="EMBL" id="AOPZ01000059">
    <property type="protein sequence ID" value="EPH45392.1"/>
    <property type="molecule type" value="Genomic_DNA"/>
</dbReference>
<accession>S4AVB1</accession>
<gene>
    <name evidence="1" type="ORF">STRAU_1537</name>
</gene>
<comment type="caution">
    <text evidence="1">The sequence shown here is derived from an EMBL/GenBank/DDBJ whole genome shotgun (WGS) entry which is preliminary data.</text>
</comment>
<evidence type="ECO:0000313" key="2">
    <source>
        <dbReference type="Proteomes" id="UP000014629"/>
    </source>
</evidence>
<name>S4AVB1_9ACTN</name>